<protein>
    <submittedName>
        <fullName evidence="1">Uncharacterized protein</fullName>
    </submittedName>
</protein>
<sequence>MKGVKRNKHLVNNINGWLVSCEKFKDETVTDRNHGRDLGQVLMVSNTSNLKVGVYQHIVCFNFNIIKNINKSGLGLYCEVRYHLISENILEKRNCSALATTH</sequence>
<organism evidence="1 2">
    <name type="scientific">Vicia faba</name>
    <name type="common">Broad bean</name>
    <name type="synonym">Faba vulgaris</name>
    <dbReference type="NCBI Taxonomy" id="3906"/>
    <lineage>
        <taxon>Eukaryota</taxon>
        <taxon>Viridiplantae</taxon>
        <taxon>Streptophyta</taxon>
        <taxon>Embryophyta</taxon>
        <taxon>Tracheophyta</taxon>
        <taxon>Spermatophyta</taxon>
        <taxon>Magnoliopsida</taxon>
        <taxon>eudicotyledons</taxon>
        <taxon>Gunneridae</taxon>
        <taxon>Pentapetalae</taxon>
        <taxon>rosids</taxon>
        <taxon>fabids</taxon>
        <taxon>Fabales</taxon>
        <taxon>Fabaceae</taxon>
        <taxon>Papilionoideae</taxon>
        <taxon>50 kb inversion clade</taxon>
        <taxon>NPAAA clade</taxon>
        <taxon>Hologalegina</taxon>
        <taxon>IRL clade</taxon>
        <taxon>Fabeae</taxon>
        <taxon>Vicia</taxon>
    </lineage>
</organism>
<accession>A0AAV1B6G1</accession>
<dbReference type="AlphaFoldDB" id="A0AAV1B6G1"/>
<evidence type="ECO:0000313" key="2">
    <source>
        <dbReference type="Proteomes" id="UP001157006"/>
    </source>
</evidence>
<evidence type="ECO:0000313" key="1">
    <source>
        <dbReference type="EMBL" id="CAI8617053.1"/>
    </source>
</evidence>
<name>A0AAV1B6G1_VICFA</name>
<dbReference type="Proteomes" id="UP001157006">
    <property type="component" value="Chromosome 6"/>
</dbReference>
<keyword evidence="2" id="KW-1185">Reference proteome</keyword>
<reference evidence="1 2" key="1">
    <citation type="submission" date="2023-01" db="EMBL/GenBank/DDBJ databases">
        <authorList>
            <person name="Kreplak J."/>
        </authorList>
    </citation>
    <scope>NUCLEOTIDE SEQUENCE [LARGE SCALE GENOMIC DNA]</scope>
</reference>
<proteinExistence type="predicted"/>
<dbReference type="EMBL" id="OX451741">
    <property type="protein sequence ID" value="CAI8617053.1"/>
    <property type="molecule type" value="Genomic_DNA"/>
</dbReference>
<dbReference type="PROSITE" id="PS51257">
    <property type="entry name" value="PROKAR_LIPOPROTEIN"/>
    <property type="match status" value="1"/>
</dbReference>
<gene>
    <name evidence="1" type="ORF">VFH_VI058040</name>
</gene>